<keyword evidence="3" id="KW-0479">Metal-binding</keyword>
<name>G7JJV8_MEDTR</name>
<evidence type="ECO:0000313" key="11">
    <source>
        <dbReference type="EnsemblPlants" id="AES89261"/>
    </source>
</evidence>
<gene>
    <name evidence="11" type="primary">11444360</name>
    <name evidence="10" type="ordered locus">MTR_4g071850</name>
</gene>
<evidence type="ECO:0000313" key="12">
    <source>
        <dbReference type="Proteomes" id="UP000002051"/>
    </source>
</evidence>
<dbReference type="STRING" id="3880.G7JJV8"/>
<reference evidence="10 12" key="2">
    <citation type="journal article" date="2014" name="BMC Genomics">
        <title>An improved genome release (version Mt4.0) for the model legume Medicago truncatula.</title>
        <authorList>
            <person name="Tang H."/>
            <person name="Krishnakumar V."/>
            <person name="Bidwell S."/>
            <person name="Rosen B."/>
            <person name="Chan A."/>
            <person name="Zhou S."/>
            <person name="Gentzbittel L."/>
            <person name="Childs K.L."/>
            <person name="Yandell M."/>
            <person name="Gundlach H."/>
            <person name="Mayer K.F."/>
            <person name="Schwartz D.C."/>
            <person name="Town C.D."/>
        </authorList>
    </citation>
    <scope>GENOME REANNOTATION</scope>
    <source>
        <strain evidence="11 12">cv. Jemalong A17</strain>
    </source>
</reference>
<keyword evidence="5" id="KW-0862">Zinc</keyword>
<evidence type="ECO:0000256" key="2">
    <source>
        <dbReference type="ARBA" id="ARBA00006899"/>
    </source>
</evidence>
<comment type="subcellular location">
    <subcellularLocation>
        <location evidence="1">Nucleus</location>
        <location evidence="1">Nucleolus</location>
    </subcellularLocation>
</comment>
<reference evidence="10 12" key="1">
    <citation type="journal article" date="2011" name="Nature">
        <title>The Medicago genome provides insight into the evolution of rhizobial symbioses.</title>
        <authorList>
            <person name="Young N.D."/>
            <person name="Debelle F."/>
            <person name="Oldroyd G.E."/>
            <person name="Geurts R."/>
            <person name="Cannon S.B."/>
            <person name="Udvardi M.K."/>
            <person name="Benedito V.A."/>
            <person name="Mayer K.F."/>
            <person name="Gouzy J."/>
            <person name="Schoof H."/>
            <person name="Van de Peer Y."/>
            <person name="Proost S."/>
            <person name="Cook D.R."/>
            <person name="Meyers B.C."/>
            <person name="Spannagl M."/>
            <person name="Cheung F."/>
            <person name="De Mita S."/>
            <person name="Krishnakumar V."/>
            <person name="Gundlach H."/>
            <person name="Zhou S."/>
            <person name="Mudge J."/>
            <person name="Bharti A.K."/>
            <person name="Murray J.D."/>
            <person name="Naoumkina M.A."/>
            <person name="Rosen B."/>
            <person name="Silverstein K.A."/>
            <person name="Tang H."/>
            <person name="Rombauts S."/>
            <person name="Zhao P.X."/>
            <person name="Zhou P."/>
            <person name="Barbe V."/>
            <person name="Bardou P."/>
            <person name="Bechner M."/>
            <person name="Bellec A."/>
            <person name="Berger A."/>
            <person name="Berges H."/>
            <person name="Bidwell S."/>
            <person name="Bisseling T."/>
            <person name="Choisne N."/>
            <person name="Couloux A."/>
            <person name="Denny R."/>
            <person name="Deshpande S."/>
            <person name="Dai X."/>
            <person name="Doyle J.J."/>
            <person name="Dudez A.M."/>
            <person name="Farmer A.D."/>
            <person name="Fouteau S."/>
            <person name="Franken C."/>
            <person name="Gibelin C."/>
            <person name="Gish J."/>
            <person name="Goldstein S."/>
            <person name="Gonzalez A.J."/>
            <person name="Green P.J."/>
            <person name="Hallab A."/>
            <person name="Hartog M."/>
            <person name="Hua A."/>
            <person name="Humphray S.J."/>
            <person name="Jeong D.H."/>
            <person name="Jing Y."/>
            <person name="Jocker A."/>
            <person name="Kenton S.M."/>
            <person name="Kim D.J."/>
            <person name="Klee K."/>
            <person name="Lai H."/>
            <person name="Lang C."/>
            <person name="Lin S."/>
            <person name="Macmil S.L."/>
            <person name="Magdelenat G."/>
            <person name="Matthews L."/>
            <person name="McCorrison J."/>
            <person name="Monaghan E.L."/>
            <person name="Mun J.H."/>
            <person name="Najar F.Z."/>
            <person name="Nicholson C."/>
            <person name="Noirot C."/>
            <person name="O'Bleness M."/>
            <person name="Paule C.R."/>
            <person name="Poulain J."/>
            <person name="Prion F."/>
            <person name="Qin B."/>
            <person name="Qu C."/>
            <person name="Retzel E.F."/>
            <person name="Riddle C."/>
            <person name="Sallet E."/>
            <person name="Samain S."/>
            <person name="Samson N."/>
            <person name="Sanders I."/>
            <person name="Saurat O."/>
            <person name="Scarpelli C."/>
            <person name="Schiex T."/>
            <person name="Segurens B."/>
            <person name="Severin A.J."/>
            <person name="Sherrier D.J."/>
            <person name="Shi R."/>
            <person name="Sims S."/>
            <person name="Singer S.R."/>
            <person name="Sinharoy S."/>
            <person name="Sterck L."/>
            <person name="Viollet A."/>
            <person name="Wang B.B."/>
            <person name="Wang K."/>
            <person name="Wang M."/>
            <person name="Wang X."/>
            <person name="Warfsmann J."/>
            <person name="Weissenbach J."/>
            <person name="White D.D."/>
            <person name="White J.D."/>
            <person name="Wiley G.B."/>
            <person name="Wincker P."/>
            <person name="Xing Y."/>
            <person name="Yang L."/>
            <person name="Yao Z."/>
            <person name="Ying F."/>
            <person name="Zhai J."/>
            <person name="Zhou L."/>
            <person name="Zuber A."/>
            <person name="Denarie J."/>
            <person name="Dixon R.A."/>
            <person name="May G.D."/>
            <person name="Schwartz D.C."/>
            <person name="Rogers J."/>
            <person name="Quetier F."/>
            <person name="Town C.D."/>
            <person name="Roe B.A."/>
        </authorList>
    </citation>
    <scope>NUCLEOTIDE SEQUENCE [LARGE SCALE GENOMIC DNA]</scope>
    <source>
        <strain evidence="10">A17</strain>
        <strain evidence="11 12">cv. Jemalong A17</strain>
    </source>
</reference>
<comment type="similarity">
    <text evidence="2">Belongs to the RRN7/TAF1B family.</text>
</comment>
<dbReference type="PaxDb" id="3880-AES89261"/>
<reference evidence="11" key="3">
    <citation type="submission" date="2015-04" db="UniProtKB">
        <authorList>
            <consortium name="EnsemblPlants"/>
        </authorList>
    </citation>
    <scope>IDENTIFICATION</scope>
    <source>
        <strain evidence="11">cv. Jemalong A17</strain>
    </source>
</reference>
<evidence type="ECO:0000256" key="7">
    <source>
        <dbReference type="ARBA" id="ARBA00023125"/>
    </source>
</evidence>
<dbReference type="PANTHER" id="PTHR31576">
    <property type="entry name" value="TATA BOX-BINDING PROTEIN-ASSOCIATED FACTOR RNA POLYMERASE I SUBUNIT B"/>
    <property type="match status" value="1"/>
</dbReference>
<dbReference type="EnsemblPlants" id="AES89261">
    <property type="protein sequence ID" value="AES89261"/>
    <property type="gene ID" value="MTR_4g071850"/>
</dbReference>
<dbReference type="OMA" id="ERGWAQE"/>
<dbReference type="InterPro" id="IPR033599">
    <property type="entry name" value="TAF1B/Rrn7"/>
</dbReference>
<evidence type="ECO:0000313" key="10">
    <source>
        <dbReference type="EMBL" id="AES89261.1"/>
    </source>
</evidence>
<keyword evidence="7" id="KW-0238">DNA-binding</keyword>
<dbReference type="eggNOG" id="KOG1988">
    <property type="taxonomic scope" value="Eukaryota"/>
</dbReference>
<dbReference type="GO" id="GO:0008270">
    <property type="term" value="F:zinc ion binding"/>
    <property type="evidence" value="ECO:0007669"/>
    <property type="project" value="UniProtKB-KW"/>
</dbReference>
<keyword evidence="12" id="KW-1185">Reference proteome</keyword>
<evidence type="ECO:0000256" key="5">
    <source>
        <dbReference type="ARBA" id="ARBA00022833"/>
    </source>
</evidence>
<organism evidence="10 12">
    <name type="scientific">Medicago truncatula</name>
    <name type="common">Barrel medic</name>
    <name type="synonym">Medicago tribuloides</name>
    <dbReference type="NCBI Taxonomy" id="3880"/>
    <lineage>
        <taxon>Eukaryota</taxon>
        <taxon>Viridiplantae</taxon>
        <taxon>Streptophyta</taxon>
        <taxon>Embryophyta</taxon>
        <taxon>Tracheophyta</taxon>
        <taxon>Spermatophyta</taxon>
        <taxon>Magnoliopsida</taxon>
        <taxon>eudicotyledons</taxon>
        <taxon>Gunneridae</taxon>
        <taxon>Pentapetalae</taxon>
        <taxon>rosids</taxon>
        <taxon>fabids</taxon>
        <taxon>Fabales</taxon>
        <taxon>Fabaceae</taxon>
        <taxon>Papilionoideae</taxon>
        <taxon>50 kb inversion clade</taxon>
        <taxon>NPAAA clade</taxon>
        <taxon>Hologalegina</taxon>
        <taxon>IRL clade</taxon>
        <taxon>Trifolieae</taxon>
        <taxon>Medicago</taxon>
    </lineage>
</organism>
<sequence>MADVVTFTCQSCTYEGEALESDGFYYCSACGEKNLDVVDTGAEEEDAIGAGIYLASHQRRTAAPTDAVYVQPISQCNPSQSNFLRKLGLEDDSQVKVKAENVDQSQCDPSNPADFGGSTVVSIEQYYKEIRLRYIMGLQMMIELQCEALVKEFKVTPLICGLVGPIWLRFVSKTGVFDDDWADKAIHDSEMQNEGNNVKFSFLLNISATLE</sequence>
<keyword evidence="8" id="KW-0804">Transcription</keyword>
<evidence type="ECO:0000256" key="9">
    <source>
        <dbReference type="ARBA" id="ARBA00023242"/>
    </source>
</evidence>
<accession>G7JJV8</accession>
<dbReference type="Proteomes" id="UP000002051">
    <property type="component" value="Chromosome 4"/>
</dbReference>
<evidence type="ECO:0000256" key="8">
    <source>
        <dbReference type="ARBA" id="ARBA00023163"/>
    </source>
</evidence>
<proteinExistence type="inferred from homology"/>
<evidence type="ECO:0000256" key="4">
    <source>
        <dbReference type="ARBA" id="ARBA00022771"/>
    </source>
</evidence>
<dbReference type="HOGENOM" id="CLU_1306489_0_0_1"/>
<evidence type="ECO:0000256" key="3">
    <source>
        <dbReference type="ARBA" id="ARBA00022723"/>
    </source>
</evidence>
<dbReference type="GO" id="GO:0001164">
    <property type="term" value="F:RNA polymerase I core promoter sequence-specific DNA binding"/>
    <property type="evidence" value="ECO:0007669"/>
    <property type="project" value="InterPro"/>
</dbReference>
<keyword evidence="4" id="KW-0863">Zinc-finger</keyword>
<dbReference type="GO" id="GO:0070860">
    <property type="term" value="C:RNA polymerase I core factor complex"/>
    <property type="evidence" value="ECO:0007669"/>
    <property type="project" value="InterPro"/>
</dbReference>
<keyword evidence="6" id="KW-0805">Transcription regulation</keyword>
<keyword evidence="9" id="KW-0539">Nucleus</keyword>
<dbReference type="EMBL" id="CM001220">
    <property type="protein sequence ID" value="AES89261.1"/>
    <property type="molecule type" value="Genomic_DNA"/>
</dbReference>
<dbReference type="AlphaFoldDB" id="G7JJV8"/>
<evidence type="ECO:0000256" key="1">
    <source>
        <dbReference type="ARBA" id="ARBA00004604"/>
    </source>
</evidence>
<dbReference type="PANTHER" id="PTHR31576:SF2">
    <property type="entry name" value="TATA BOX-BINDING PROTEIN-ASSOCIATED FACTOR RNA POLYMERASE I SUBUNIT B"/>
    <property type="match status" value="1"/>
</dbReference>
<protein>
    <submittedName>
        <fullName evidence="10">TATA box-binding protein associated factor RNA polymerase I subunit B-like protein</fullName>
    </submittedName>
</protein>
<evidence type="ECO:0000256" key="6">
    <source>
        <dbReference type="ARBA" id="ARBA00023015"/>
    </source>
</evidence>